<feature type="region of interest" description="Disordered" evidence="1">
    <location>
        <begin position="289"/>
        <end position="328"/>
    </location>
</feature>
<keyword evidence="4" id="KW-1185">Reference proteome</keyword>
<feature type="transmembrane region" description="Helical" evidence="2">
    <location>
        <begin position="60"/>
        <end position="81"/>
    </location>
</feature>
<name>A0A9P6P011_9BASI</name>
<keyword evidence="2" id="KW-0812">Transmembrane</keyword>
<dbReference type="AlphaFoldDB" id="A0A9P6P011"/>
<feature type="transmembrane region" description="Helical" evidence="2">
    <location>
        <begin position="164"/>
        <end position="186"/>
    </location>
</feature>
<evidence type="ECO:0000313" key="3">
    <source>
        <dbReference type="EMBL" id="KAG0152510.1"/>
    </source>
</evidence>
<reference evidence="3" key="1">
    <citation type="submission" date="2013-11" db="EMBL/GenBank/DDBJ databases">
        <title>Genome sequence of the fusiform rust pathogen reveals effectors for host alternation and coevolution with pine.</title>
        <authorList>
            <consortium name="DOE Joint Genome Institute"/>
            <person name="Smith K."/>
            <person name="Pendleton A."/>
            <person name="Kubisiak T."/>
            <person name="Anderson C."/>
            <person name="Salamov A."/>
            <person name="Aerts A."/>
            <person name="Riley R."/>
            <person name="Clum A."/>
            <person name="Lindquist E."/>
            <person name="Ence D."/>
            <person name="Campbell M."/>
            <person name="Kronenberg Z."/>
            <person name="Feau N."/>
            <person name="Dhillon B."/>
            <person name="Hamelin R."/>
            <person name="Burleigh J."/>
            <person name="Smith J."/>
            <person name="Yandell M."/>
            <person name="Nelson C."/>
            <person name="Grigoriev I."/>
            <person name="Davis J."/>
        </authorList>
    </citation>
    <scope>NUCLEOTIDE SEQUENCE</scope>
    <source>
        <strain evidence="3">G11</strain>
    </source>
</reference>
<evidence type="ECO:0000256" key="2">
    <source>
        <dbReference type="SAM" id="Phobius"/>
    </source>
</evidence>
<proteinExistence type="predicted"/>
<evidence type="ECO:0000313" key="4">
    <source>
        <dbReference type="Proteomes" id="UP000886653"/>
    </source>
</evidence>
<sequence>MSFLTHVHQWFSNFATTPLLPYLPISGFTALHALRVAFLYHSTLDSQGVKVGSLAGEVSYLQAALVCTTLVMSGTTMAAILQGQPSSLLVDQNAGNLVAAYMMAGAGMKWLHPTLARFPKDQMKVLCCLIDGFATTFGTISLGLEPVLQSPHLSSSSGGPLAMPTLILPLLCGSGASLLVPLFGLFQPKFAFGHPGFLSERMPVDLWGTVLITGLYGTIVDGRGSIFGQLRKWMAIVGVGAKDGLPIDGPWMKAEEAHVLCSLILSGLYVMNEFGPGFLLGPLIPSDPKLSSRSNVEEPEHVAPTTTAPPVRQSSIHTLIKRQTSQKE</sequence>
<accession>A0A9P6P011</accession>
<keyword evidence="2" id="KW-1133">Transmembrane helix</keyword>
<feature type="transmembrane region" description="Helical" evidence="2">
    <location>
        <begin position="20"/>
        <end position="40"/>
    </location>
</feature>
<gene>
    <name evidence="3" type="ORF">CROQUDRAFT_55873</name>
</gene>
<feature type="transmembrane region" description="Helical" evidence="2">
    <location>
        <begin position="93"/>
        <end position="111"/>
    </location>
</feature>
<comment type="caution">
    <text evidence="3">The sequence shown here is derived from an EMBL/GenBank/DDBJ whole genome shotgun (WGS) entry which is preliminary data.</text>
</comment>
<keyword evidence="2" id="KW-0472">Membrane</keyword>
<dbReference type="OrthoDB" id="2502907at2759"/>
<feature type="compositionally biased region" description="Polar residues" evidence="1">
    <location>
        <begin position="304"/>
        <end position="328"/>
    </location>
</feature>
<dbReference type="Proteomes" id="UP000886653">
    <property type="component" value="Unassembled WGS sequence"/>
</dbReference>
<feature type="transmembrane region" description="Helical" evidence="2">
    <location>
        <begin position="123"/>
        <end position="144"/>
    </location>
</feature>
<protein>
    <submittedName>
        <fullName evidence="3">Uncharacterized protein</fullName>
    </submittedName>
</protein>
<organism evidence="3 4">
    <name type="scientific">Cronartium quercuum f. sp. fusiforme G11</name>
    <dbReference type="NCBI Taxonomy" id="708437"/>
    <lineage>
        <taxon>Eukaryota</taxon>
        <taxon>Fungi</taxon>
        <taxon>Dikarya</taxon>
        <taxon>Basidiomycota</taxon>
        <taxon>Pucciniomycotina</taxon>
        <taxon>Pucciniomycetes</taxon>
        <taxon>Pucciniales</taxon>
        <taxon>Coleosporiaceae</taxon>
        <taxon>Cronartium</taxon>
    </lineage>
</organism>
<evidence type="ECO:0000256" key="1">
    <source>
        <dbReference type="SAM" id="MobiDB-lite"/>
    </source>
</evidence>
<dbReference type="EMBL" id="MU167208">
    <property type="protein sequence ID" value="KAG0152510.1"/>
    <property type="molecule type" value="Genomic_DNA"/>
</dbReference>